<organism evidence="3 4">
    <name type="scientific">Colletotrichum zoysiae</name>
    <dbReference type="NCBI Taxonomy" id="1216348"/>
    <lineage>
        <taxon>Eukaryota</taxon>
        <taxon>Fungi</taxon>
        <taxon>Dikarya</taxon>
        <taxon>Ascomycota</taxon>
        <taxon>Pezizomycotina</taxon>
        <taxon>Sordariomycetes</taxon>
        <taxon>Hypocreomycetidae</taxon>
        <taxon>Glomerellales</taxon>
        <taxon>Glomerellaceae</taxon>
        <taxon>Colletotrichum</taxon>
        <taxon>Colletotrichum graminicola species complex</taxon>
    </lineage>
</organism>
<evidence type="ECO:0000313" key="4">
    <source>
        <dbReference type="Proteomes" id="UP001232148"/>
    </source>
</evidence>
<feature type="signal peptide" evidence="2">
    <location>
        <begin position="1"/>
        <end position="21"/>
    </location>
</feature>
<name>A0AAD9M3V4_9PEZI</name>
<proteinExistence type="predicted"/>
<reference evidence="3" key="1">
    <citation type="submission" date="2021-06" db="EMBL/GenBank/DDBJ databases">
        <title>Comparative genomics, transcriptomics and evolutionary studies reveal genomic signatures of adaptation to plant cell wall in hemibiotrophic fungi.</title>
        <authorList>
            <consortium name="DOE Joint Genome Institute"/>
            <person name="Baroncelli R."/>
            <person name="Diaz J.F."/>
            <person name="Benocci T."/>
            <person name="Peng M."/>
            <person name="Battaglia E."/>
            <person name="Haridas S."/>
            <person name="Andreopoulos W."/>
            <person name="Labutti K."/>
            <person name="Pangilinan J."/>
            <person name="Floch G.L."/>
            <person name="Makela M.R."/>
            <person name="Henrissat B."/>
            <person name="Grigoriev I.V."/>
            <person name="Crouch J.A."/>
            <person name="De Vries R.P."/>
            <person name="Sukno S.A."/>
            <person name="Thon M.R."/>
        </authorList>
    </citation>
    <scope>NUCLEOTIDE SEQUENCE</scope>
    <source>
        <strain evidence="3">MAFF235873</strain>
    </source>
</reference>
<dbReference type="AlphaFoldDB" id="A0AAD9M3V4"/>
<gene>
    <name evidence="3" type="ORF">LX32DRAFT_431283</name>
</gene>
<feature type="chain" id="PRO_5041978261" evidence="2">
    <location>
        <begin position="22"/>
        <end position="173"/>
    </location>
</feature>
<dbReference type="Proteomes" id="UP001232148">
    <property type="component" value="Unassembled WGS sequence"/>
</dbReference>
<feature type="compositionally biased region" description="Basic and acidic residues" evidence="1">
    <location>
        <begin position="63"/>
        <end position="76"/>
    </location>
</feature>
<sequence>MGLSNPMPLIRLLLMECLVSGVTERGGAKAESYLAVVGLGPVNRLRSRLVDARRSAIGRKGGGKREKREGEEGRRGIEKKIDVTDGVVNGRAEIAPQAKLQLLNDQNSLVSLTVVHTCSLSAREAWMRRGVGSGPGSRSRSQFQGWESERPNEVRIIEGTRERGSHEVWAVVR</sequence>
<keyword evidence="2" id="KW-0732">Signal</keyword>
<evidence type="ECO:0000256" key="1">
    <source>
        <dbReference type="SAM" id="MobiDB-lite"/>
    </source>
</evidence>
<dbReference type="EMBL" id="MU842890">
    <property type="protein sequence ID" value="KAK2027718.1"/>
    <property type="molecule type" value="Genomic_DNA"/>
</dbReference>
<protein>
    <submittedName>
        <fullName evidence="3">Uncharacterized protein</fullName>
    </submittedName>
</protein>
<feature type="region of interest" description="Disordered" evidence="1">
    <location>
        <begin position="56"/>
        <end position="76"/>
    </location>
</feature>
<feature type="region of interest" description="Disordered" evidence="1">
    <location>
        <begin position="129"/>
        <end position="149"/>
    </location>
</feature>
<accession>A0AAD9M3V4</accession>
<keyword evidence="4" id="KW-1185">Reference proteome</keyword>
<comment type="caution">
    <text evidence="3">The sequence shown here is derived from an EMBL/GenBank/DDBJ whole genome shotgun (WGS) entry which is preliminary data.</text>
</comment>
<evidence type="ECO:0000256" key="2">
    <source>
        <dbReference type="SAM" id="SignalP"/>
    </source>
</evidence>
<evidence type="ECO:0000313" key="3">
    <source>
        <dbReference type="EMBL" id="KAK2027718.1"/>
    </source>
</evidence>